<dbReference type="EMBL" id="CP002083">
    <property type="protein sequence ID" value="ADJ23542.1"/>
    <property type="molecule type" value="Genomic_DNA"/>
</dbReference>
<dbReference type="HOGENOM" id="CLU_1044989_0_0_5"/>
<protein>
    <submittedName>
        <fullName evidence="1">Uncharacterized protein</fullName>
    </submittedName>
</protein>
<dbReference type="RefSeq" id="WP_013215701.1">
    <property type="nucleotide sequence ID" value="NC_014313.1"/>
</dbReference>
<evidence type="ECO:0000313" key="1">
    <source>
        <dbReference type="EMBL" id="ADJ23542.1"/>
    </source>
</evidence>
<proteinExistence type="predicted"/>
<dbReference type="Proteomes" id="UP000002033">
    <property type="component" value="Chromosome"/>
</dbReference>
<accession>D8JYU0</accession>
<reference evidence="2" key="1">
    <citation type="journal article" date="2011" name="J. Bacteriol.">
        <title>Genome sequences of eight morphologically diverse alphaproteobacteria.</title>
        <authorList>
            <consortium name="US DOE Joint Genome Institute"/>
            <person name="Brown P.J."/>
            <person name="Kysela D.T."/>
            <person name="Buechlein A."/>
            <person name="Hemmerich C."/>
            <person name="Brun Y.V."/>
        </authorList>
    </citation>
    <scope>NUCLEOTIDE SEQUENCE [LARGE SCALE GENOMIC DNA]</scope>
    <source>
        <strain evidence="2">ATCC 51888 / DSM 1869 / NCIB 11706 / TK 0415</strain>
    </source>
</reference>
<dbReference type="KEGG" id="hdn:Hden_1735"/>
<sequence>MQADKHRTDFPTRYSEELANDFSQILCLPKAAERQFFFDVYLEVSNFHLFATWTLPAERRKADLKTAFVELTKVQEAARSLLASLERLSEHAQLTMAISLITGLDGPTDSRDFSRTAIARAIEYFPRLAKGIDNIASMGIELTACKEQQKLPINPNNTDSLRVLPKVERGRDLWAFEHFAYQVARWARCYGGTVTVDKNSGSGTLVTLLRELASYLPLHACPPFVSDATSLKGLSRLDKIRQSAVEGITWPVWKKVSHSVLENKTA</sequence>
<dbReference type="AlphaFoldDB" id="D8JYU0"/>
<keyword evidence="2" id="KW-1185">Reference proteome</keyword>
<dbReference type="STRING" id="582899.Hden_1735"/>
<gene>
    <name evidence="1" type="ordered locus">Hden_1735</name>
</gene>
<evidence type="ECO:0000313" key="2">
    <source>
        <dbReference type="Proteomes" id="UP000002033"/>
    </source>
</evidence>
<organism evidence="1 2">
    <name type="scientific">Hyphomicrobium denitrificans (strain ATCC 51888 / DSM 1869 / NCIMB 11706 / TK 0415)</name>
    <dbReference type="NCBI Taxonomy" id="582899"/>
    <lineage>
        <taxon>Bacteria</taxon>
        <taxon>Pseudomonadati</taxon>
        <taxon>Pseudomonadota</taxon>
        <taxon>Alphaproteobacteria</taxon>
        <taxon>Hyphomicrobiales</taxon>
        <taxon>Hyphomicrobiaceae</taxon>
        <taxon>Hyphomicrobium</taxon>
    </lineage>
</organism>
<name>D8JYU0_HYPDA</name>